<dbReference type="PANTHER" id="PTHR46148:SF60">
    <property type="entry name" value="CHROMO DOMAIN-CONTAINING PROTEIN"/>
    <property type="match status" value="1"/>
</dbReference>
<evidence type="ECO:0000313" key="2">
    <source>
        <dbReference type="EMBL" id="WMV41382.1"/>
    </source>
</evidence>
<evidence type="ECO:0000259" key="1">
    <source>
        <dbReference type="Pfam" id="PF24626"/>
    </source>
</evidence>
<sequence length="98" mass="11362">MKGAMRFLKKVQLNARFIRPFEILSRVGEVTYTLALPLSMSTMHLIFHVSILWKYVPHESHALYLDSVEFGPDFILRRSLYPFLIGRSESLGPKILPQ</sequence>
<feature type="domain" description="Tf2-1-like SH3-like" evidence="1">
    <location>
        <begin position="6"/>
        <end position="56"/>
    </location>
</feature>
<accession>A0AAF0U8R2</accession>
<organism evidence="2 3">
    <name type="scientific">Solanum verrucosum</name>
    <dbReference type="NCBI Taxonomy" id="315347"/>
    <lineage>
        <taxon>Eukaryota</taxon>
        <taxon>Viridiplantae</taxon>
        <taxon>Streptophyta</taxon>
        <taxon>Embryophyta</taxon>
        <taxon>Tracheophyta</taxon>
        <taxon>Spermatophyta</taxon>
        <taxon>Magnoliopsida</taxon>
        <taxon>eudicotyledons</taxon>
        <taxon>Gunneridae</taxon>
        <taxon>Pentapetalae</taxon>
        <taxon>asterids</taxon>
        <taxon>lamiids</taxon>
        <taxon>Solanales</taxon>
        <taxon>Solanaceae</taxon>
        <taxon>Solanoideae</taxon>
        <taxon>Solaneae</taxon>
        <taxon>Solanum</taxon>
    </lineage>
</organism>
<dbReference type="PANTHER" id="PTHR46148">
    <property type="entry name" value="CHROMO DOMAIN-CONTAINING PROTEIN"/>
    <property type="match status" value="1"/>
</dbReference>
<keyword evidence="3" id="KW-1185">Reference proteome</keyword>
<proteinExistence type="predicted"/>
<dbReference type="Pfam" id="PF24626">
    <property type="entry name" value="SH3_Tf2-1"/>
    <property type="match status" value="1"/>
</dbReference>
<gene>
    <name evidence="2" type="ORF">MTR67_034767</name>
</gene>
<name>A0AAF0U8R2_SOLVR</name>
<dbReference type="InterPro" id="IPR056924">
    <property type="entry name" value="SH3_Tf2-1"/>
</dbReference>
<dbReference type="AlphaFoldDB" id="A0AAF0U8R2"/>
<evidence type="ECO:0000313" key="3">
    <source>
        <dbReference type="Proteomes" id="UP001234989"/>
    </source>
</evidence>
<protein>
    <recommendedName>
        <fullName evidence="1">Tf2-1-like SH3-like domain-containing protein</fullName>
    </recommendedName>
</protein>
<reference evidence="2" key="1">
    <citation type="submission" date="2023-08" db="EMBL/GenBank/DDBJ databases">
        <title>A de novo genome assembly of Solanum verrucosum Schlechtendal, a Mexican diploid species geographically isolated from the other diploid A-genome species in potato relatives.</title>
        <authorList>
            <person name="Hosaka K."/>
        </authorList>
    </citation>
    <scope>NUCLEOTIDE SEQUENCE</scope>
    <source>
        <tissue evidence="2">Young leaves</tissue>
    </source>
</reference>
<dbReference type="Proteomes" id="UP001234989">
    <property type="component" value="Chromosome 8"/>
</dbReference>
<dbReference type="EMBL" id="CP133619">
    <property type="protein sequence ID" value="WMV41382.1"/>
    <property type="molecule type" value="Genomic_DNA"/>
</dbReference>